<organism evidence="1">
    <name type="scientific">Graphocephala atropunctata</name>
    <dbReference type="NCBI Taxonomy" id="36148"/>
    <lineage>
        <taxon>Eukaryota</taxon>
        <taxon>Metazoa</taxon>
        <taxon>Ecdysozoa</taxon>
        <taxon>Arthropoda</taxon>
        <taxon>Hexapoda</taxon>
        <taxon>Insecta</taxon>
        <taxon>Pterygota</taxon>
        <taxon>Neoptera</taxon>
        <taxon>Paraneoptera</taxon>
        <taxon>Hemiptera</taxon>
        <taxon>Auchenorrhyncha</taxon>
        <taxon>Membracoidea</taxon>
        <taxon>Cicadellidae</taxon>
        <taxon>Cicadellinae</taxon>
        <taxon>Cicadellini</taxon>
        <taxon>Graphocephala</taxon>
    </lineage>
</organism>
<accession>A0A1B6LNG9</accession>
<evidence type="ECO:0000313" key="1">
    <source>
        <dbReference type="EMBL" id="JAT25207.1"/>
    </source>
</evidence>
<proteinExistence type="predicted"/>
<dbReference type="Gene3D" id="2.60.120.290">
    <property type="entry name" value="Spermadhesin, CUB domain"/>
    <property type="match status" value="1"/>
</dbReference>
<dbReference type="EMBL" id="GEBQ01014770">
    <property type="protein sequence ID" value="JAT25207.1"/>
    <property type="molecule type" value="Transcribed_RNA"/>
</dbReference>
<name>A0A1B6LNG9_9HEMI</name>
<reference evidence="1" key="1">
    <citation type="submission" date="2015-11" db="EMBL/GenBank/DDBJ databases">
        <title>De novo transcriptome assembly of four potential Pierce s Disease insect vectors from Arizona vineyards.</title>
        <authorList>
            <person name="Tassone E.E."/>
        </authorList>
    </citation>
    <scope>NUCLEOTIDE SEQUENCE</scope>
</reference>
<dbReference type="InterPro" id="IPR035914">
    <property type="entry name" value="Sperma_CUB_dom_sf"/>
</dbReference>
<feature type="non-terminal residue" evidence="1">
    <location>
        <position position="1"/>
    </location>
</feature>
<gene>
    <name evidence="1" type="ORF">g.54077</name>
</gene>
<evidence type="ECO:0008006" key="2">
    <source>
        <dbReference type="Google" id="ProtNLM"/>
    </source>
</evidence>
<feature type="non-terminal residue" evidence="1">
    <location>
        <position position="150"/>
    </location>
</feature>
<dbReference type="AlphaFoldDB" id="A0A1B6LNG9"/>
<protein>
    <recommendedName>
        <fullName evidence="2">CUB domain-containing protein</fullName>
    </recommendedName>
</protein>
<sequence length="150" mass="16638">LGLPVKPTDQIIMSDGSQHGSVRPACETIFNSNNSKSGHFDSKGHDWHQNCSYLFLGTNNEIVHLSLFNYKLKSPSCQSVIETYDGVTMDNSKPAARICSPITRHARDPTGRFQSQQTFVSTGSAMTLLLRRMPPLTPHSETEFLDGAFH</sequence>
<dbReference type="SUPFAM" id="SSF49854">
    <property type="entry name" value="Spermadhesin, CUB domain"/>
    <property type="match status" value="1"/>
</dbReference>